<feature type="compositionally biased region" description="Pro residues" evidence="1">
    <location>
        <begin position="142"/>
        <end position="161"/>
    </location>
</feature>
<feature type="region of interest" description="Disordered" evidence="1">
    <location>
        <begin position="136"/>
        <end position="197"/>
    </location>
</feature>
<reference evidence="3" key="2">
    <citation type="journal article" date="2021" name="Mar. Drugs">
        <title>Genome Reduction and Secondary Metabolism of the Marine Sponge-Associated Cyanobacterium Leptothoe.</title>
        <authorList>
            <person name="Konstantinou D."/>
            <person name="Popin R.V."/>
            <person name="Fewer D.P."/>
            <person name="Sivonen K."/>
            <person name="Gkelis S."/>
        </authorList>
    </citation>
    <scope>NUCLEOTIDE SEQUENCE</scope>
    <source>
        <strain evidence="3">TAU-MAC 1115</strain>
    </source>
</reference>
<evidence type="ECO:0000256" key="1">
    <source>
        <dbReference type="SAM" id="MobiDB-lite"/>
    </source>
</evidence>
<comment type="caution">
    <text evidence="3">The sequence shown here is derived from an EMBL/GenBank/DDBJ whole genome shotgun (WGS) entry which is preliminary data.</text>
</comment>
<dbReference type="Proteomes" id="UP000717364">
    <property type="component" value="Unassembled WGS sequence"/>
</dbReference>
<evidence type="ECO:0000313" key="3">
    <source>
        <dbReference type="EMBL" id="MBT9314759.1"/>
    </source>
</evidence>
<dbReference type="InterPro" id="IPR001343">
    <property type="entry name" value="Hemolysn_Ca-bd"/>
</dbReference>
<dbReference type="EMBL" id="JADOES010000006">
    <property type="protein sequence ID" value="MBT9314759.1"/>
    <property type="molecule type" value="Genomic_DNA"/>
</dbReference>
<feature type="domain" description="SCP" evidence="2">
    <location>
        <begin position="5"/>
        <end position="131"/>
    </location>
</feature>
<gene>
    <name evidence="3" type="ORF">IXB50_04910</name>
</gene>
<dbReference type="Pfam" id="PF00188">
    <property type="entry name" value="CAP"/>
    <property type="match status" value="1"/>
</dbReference>
<evidence type="ECO:0000259" key="2">
    <source>
        <dbReference type="SMART" id="SM00198"/>
    </source>
</evidence>
<name>A0A947DE77_9CYAN</name>
<dbReference type="PANTHER" id="PTHR31157:SF1">
    <property type="entry name" value="SCP DOMAIN-CONTAINING PROTEIN"/>
    <property type="match status" value="1"/>
</dbReference>
<dbReference type="AlphaFoldDB" id="A0A947DE77"/>
<dbReference type="PRINTS" id="PR00313">
    <property type="entry name" value="CABNDNGRPT"/>
</dbReference>
<proteinExistence type="predicted"/>
<dbReference type="Gene3D" id="3.40.33.10">
    <property type="entry name" value="CAP"/>
    <property type="match status" value="1"/>
</dbReference>
<sequence>MQNQAFENEVLRLTNEFRKENGLKALVLDTNLDETADKHSKDMADQDYFSHTGKDGSKPWDRAKDEGYESGTVGENIAAGYGSAKAVVEGWKNSPGHRANMLNANYNEIGVGHYYLANDTGSVNYGHYWTQVFGKGTIENPAPNPEPTPEPPAPTPTPPSGPNVITSNNAVIRGTNRADKIIGGSRSQTIGGKQGNDIIGGKGGNDRIFGDQGADKLFGDAGNDLVSGGSGNDHVAGGSGNDRILGGTGSDKLVGGSGNDILQGSKGGTASEKDVMTGGKGRDTFILGNKSGAFYDDGNSGSMGLSNYALITDLKVGQGDRIQLSNDHDYRLGSAPNGVDSGRALFIDNGAGQQDELVAVIRGSGNLNLNSSTFQYV</sequence>
<dbReference type="PANTHER" id="PTHR31157">
    <property type="entry name" value="SCP DOMAIN-CONTAINING PROTEIN"/>
    <property type="match status" value="1"/>
</dbReference>
<dbReference type="Pfam" id="PF00353">
    <property type="entry name" value="HemolysinCabind"/>
    <property type="match status" value="2"/>
</dbReference>
<dbReference type="CDD" id="cd05379">
    <property type="entry name" value="CAP_bacterial"/>
    <property type="match status" value="1"/>
</dbReference>
<dbReference type="GO" id="GO:0005509">
    <property type="term" value="F:calcium ion binding"/>
    <property type="evidence" value="ECO:0007669"/>
    <property type="project" value="InterPro"/>
</dbReference>
<evidence type="ECO:0000313" key="4">
    <source>
        <dbReference type="Proteomes" id="UP000717364"/>
    </source>
</evidence>
<dbReference type="InterPro" id="IPR035940">
    <property type="entry name" value="CAP_sf"/>
</dbReference>
<dbReference type="RefSeq" id="WP_215607832.1">
    <property type="nucleotide sequence ID" value="NZ_JADOES010000006.1"/>
</dbReference>
<reference evidence="3" key="1">
    <citation type="submission" date="2020-11" db="EMBL/GenBank/DDBJ databases">
        <authorList>
            <person name="Konstantinou D."/>
            <person name="Gkelis S."/>
            <person name="Popin R."/>
            <person name="Fewer D."/>
            <person name="Sivonen K."/>
        </authorList>
    </citation>
    <scope>NUCLEOTIDE SEQUENCE</scope>
    <source>
        <strain evidence="3">TAU-MAC 1115</strain>
    </source>
</reference>
<organism evidence="3 4">
    <name type="scientific">Leptothoe spongobia TAU-MAC 1115</name>
    <dbReference type="NCBI Taxonomy" id="1967444"/>
    <lineage>
        <taxon>Bacteria</taxon>
        <taxon>Bacillati</taxon>
        <taxon>Cyanobacteriota</taxon>
        <taxon>Cyanophyceae</taxon>
        <taxon>Nodosilineales</taxon>
        <taxon>Cymatolegaceae</taxon>
        <taxon>Leptothoe</taxon>
        <taxon>Leptothoe spongobia</taxon>
    </lineage>
</organism>
<dbReference type="InterPro" id="IPR014044">
    <property type="entry name" value="CAP_dom"/>
</dbReference>
<feature type="region of interest" description="Disordered" evidence="1">
    <location>
        <begin position="229"/>
        <end position="276"/>
    </location>
</feature>
<protein>
    <submittedName>
        <fullName evidence="3">Calcium-binding protein</fullName>
    </submittedName>
</protein>
<dbReference type="Gene3D" id="2.150.10.10">
    <property type="entry name" value="Serralysin-like metalloprotease, C-terminal"/>
    <property type="match status" value="2"/>
</dbReference>
<dbReference type="SUPFAM" id="SSF55797">
    <property type="entry name" value="PR-1-like"/>
    <property type="match status" value="1"/>
</dbReference>
<dbReference type="SUPFAM" id="SSF51120">
    <property type="entry name" value="beta-Roll"/>
    <property type="match status" value="1"/>
</dbReference>
<dbReference type="InterPro" id="IPR011049">
    <property type="entry name" value="Serralysin-like_metalloprot_C"/>
</dbReference>
<keyword evidence="4" id="KW-1185">Reference proteome</keyword>
<dbReference type="SMART" id="SM00198">
    <property type="entry name" value="SCP"/>
    <property type="match status" value="1"/>
</dbReference>
<accession>A0A947DE77</accession>